<dbReference type="InParanoid" id="A0A2J6TI32"/>
<evidence type="ECO:0000256" key="1">
    <source>
        <dbReference type="SAM" id="MobiDB-lite"/>
    </source>
</evidence>
<feature type="compositionally biased region" description="Basic and acidic residues" evidence="1">
    <location>
        <begin position="1"/>
        <end position="18"/>
    </location>
</feature>
<protein>
    <submittedName>
        <fullName evidence="2">Uncharacterized protein</fullName>
    </submittedName>
</protein>
<dbReference type="AlphaFoldDB" id="A0A2J6TI32"/>
<dbReference type="InterPro" id="IPR019734">
    <property type="entry name" value="TPR_rpt"/>
</dbReference>
<gene>
    <name evidence="2" type="ORF">K444DRAFT_585937</name>
</gene>
<dbReference type="STRING" id="1095630.A0A2J6TI32"/>
<proteinExistence type="predicted"/>
<keyword evidence="3" id="KW-1185">Reference proteome</keyword>
<dbReference type="OrthoDB" id="1872379at2759"/>
<dbReference type="SUPFAM" id="SSF48452">
    <property type="entry name" value="TPR-like"/>
    <property type="match status" value="1"/>
</dbReference>
<dbReference type="Gene3D" id="1.25.40.10">
    <property type="entry name" value="Tetratricopeptide repeat domain"/>
    <property type="match status" value="1"/>
</dbReference>
<dbReference type="EMBL" id="KZ613783">
    <property type="protein sequence ID" value="PMD62671.1"/>
    <property type="molecule type" value="Genomic_DNA"/>
</dbReference>
<dbReference type="InterPro" id="IPR052769">
    <property type="entry name" value="TPR_domain_protein"/>
</dbReference>
<feature type="region of interest" description="Disordered" evidence="1">
    <location>
        <begin position="1"/>
        <end position="28"/>
    </location>
</feature>
<dbReference type="PANTHER" id="PTHR46014:SF1">
    <property type="entry name" value="TETRATRICOPEPTIDE REPEAT PROTEIN 1"/>
    <property type="match status" value="1"/>
</dbReference>
<name>A0A2J6TI32_9HELO</name>
<dbReference type="Proteomes" id="UP000235371">
    <property type="component" value="Unassembled WGS sequence"/>
</dbReference>
<dbReference type="SMART" id="SM00028">
    <property type="entry name" value="TPR"/>
    <property type="match status" value="2"/>
</dbReference>
<dbReference type="GeneID" id="36586030"/>
<reference evidence="2 3" key="1">
    <citation type="submission" date="2016-04" db="EMBL/GenBank/DDBJ databases">
        <title>A degradative enzymes factory behind the ericoid mycorrhizal symbiosis.</title>
        <authorList>
            <consortium name="DOE Joint Genome Institute"/>
            <person name="Martino E."/>
            <person name="Morin E."/>
            <person name="Grelet G."/>
            <person name="Kuo A."/>
            <person name="Kohler A."/>
            <person name="Daghino S."/>
            <person name="Barry K."/>
            <person name="Choi C."/>
            <person name="Cichocki N."/>
            <person name="Clum A."/>
            <person name="Copeland A."/>
            <person name="Hainaut M."/>
            <person name="Haridas S."/>
            <person name="Labutti K."/>
            <person name="Lindquist E."/>
            <person name="Lipzen A."/>
            <person name="Khouja H.-R."/>
            <person name="Murat C."/>
            <person name="Ohm R."/>
            <person name="Olson A."/>
            <person name="Spatafora J."/>
            <person name="Veneault-Fourrey C."/>
            <person name="Henrissat B."/>
            <person name="Grigoriev I."/>
            <person name="Martin F."/>
            <person name="Perotto S."/>
        </authorList>
    </citation>
    <scope>NUCLEOTIDE SEQUENCE [LARGE SCALE GENOMIC DNA]</scope>
    <source>
        <strain evidence="2 3">E</strain>
    </source>
</reference>
<organism evidence="2 3">
    <name type="scientific">Hyaloscypha bicolor E</name>
    <dbReference type="NCBI Taxonomy" id="1095630"/>
    <lineage>
        <taxon>Eukaryota</taxon>
        <taxon>Fungi</taxon>
        <taxon>Dikarya</taxon>
        <taxon>Ascomycota</taxon>
        <taxon>Pezizomycotina</taxon>
        <taxon>Leotiomycetes</taxon>
        <taxon>Helotiales</taxon>
        <taxon>Hyaloscyphaceae</taxon>
        <taxon>Hyaloscypha</taxon>
        <taxon>Hyaloscypha bicolor</taxon>
    </lineage>
</organism>
<dbReference type="RefSeq" id="XP_024739575.1">
    <property type="nucleotide sequence ID" value="XM_024877953.1"/>
</dbReference>
<sequence length="274" mass="30454">MTTRTERFQRKPKGKQDEVPEEPEEVIRFPPEKEASLLQESNAQKATANELFAKASFQDAIETYDKALSTCPNYLDYEIAVLRSNIAACHLKLEDWKEAVKAATAALDGLDKLQGRTAKMKEVDEEGLKAVEEVDEEIISDGATKAEDTSDMGKREADIERIRCKALMRRARARSELGGWSSLQAAEEDYKTLSRMPNLPSGDRKIVQQQLGQLPPRTKAAQEKEMGDMMGKLKELGNGILKPFGLSTDNFQMVKDEKTGGYSMNFNQGGGGSK</sequence>
<evidence type="ECO:0000313" key="2">
    <source>
        <dbReference type="EMBL" id="PMD62671.1"/>
    </source>
</evidence>
<dbReference type="InterPro" id="IPR011990">
    <property type="entry name" value="TPR-like_helical_dom_sf"/>
</dbReference>
<dbReference type="PANTHER" id="PTHR46014">
    <property type="entry name" value="TETRATRICOPEPTIDE REPEAT PROTEIN 1"/>
    <property type="match status" value="1"/>
</dbReference>
<accession>A0A2J6TI32</accession>
<evidence type="ECO:0000313" key="3">
    <source>
        <dbReference type="Proteomes" id="UP000235371"/>
    </source>
</evidence>